<dbReference type="Proteomes" id="UP000797356">
    <property type="component" value="Chromosome 10"/>
</dbReference>
<dbReference type="Pfam" id="PF01190">
    <property type="entry name" value="Pollen_Ole_e_1"/>
    <property type="match status" value="1"/>
</dbReference>
<accession>A0A8K0IMX1</accession>
<comment type="caution">
    <text evidence="1">The sequence shown here is derived from an EMBL/GenBank/DDBJ whole genome shotgun (WGS) entry which is preliminary data.</text>
</comment>
<protein>
    <submittedName>
        <fullName evidence="1">Putative non-classical arabinogalactan protein 31</fullName>
    </submittedName>
</protein>
<gene>
    <name evidence="1" type="ORF">COCNU_10G008310</name>
</gene>
<evidence type="ECO:0000313" key="1">
    <source>
        <dbReference type="EMBL" id="KAG1362612.1"/>
    </source>
</evidence>
<keyword evidence="2" id="KW-1185">Reference proteome</keyword>
<dbReference type="OrthoDB" id="747559at2759"/>
<dbReference type="AlphaFoldDB" id="A0A8K0IMX1"/>
<reference evidence="1" key="2">
    <citation type="submission" date="2019-07" db="EMBL/GenBank/DDBJ databases">
        <authorList>
            <person name="Yang Y."/>
            <person name="Bocs S."/>
            <person name="Baudouin L."/>
        </authorList>
    </citation>
    <scope>NUCLEOTIDE SEQUENCE</scope>
    <source>
        <tissue evidence="1">Spear leaf of Hainan Tall coconut</tissue>
    </source>
</reference>
<sequence length="63" mass="7273">MCQDCTKGWNQWVHGATPLRGCRVAVTCMDARRWVVYHASDHTDEHGEFNLPVIKNIYGKELQ</sequence>
<evidence type="ECO:0000313" key="2">
    <source>
        <dbReference type="Proteomes" id="UP000797356"/>
    </source>
</evidence>
<reference evidence="1" key="1">
    <citation type="journal article" date="2017" name="Gigascience">
        <title>The genome draft of coconut (Cocos nucifera).</title>
        <authorList>
            <person name="Xiao Y."/>
            <person name="Xu P."/>
            <person name="Fan H."/>
            <person name="Baudouin L."/>
            <person name="Xia W."/>
            <person name="Bocs S."/>
            <person name="Xu J."/>
            <person name="Li Q."/>
            <person name="Guo A."/>
            <person name="Zhou L."/>
            <person name="Li J."/>
            <person name="Wu Y."/>
            <person name="Ma Z."/>
            <person name="Armero A."/>
            <person name="Issali A.E."/>
            <person name="Liu N."/>
            <person name="Peng M."/>
            <person name="Yang Y."/>
        </authorList>
    </citation>
    <scope>NUCLEOTIDE SEQUENCE</scope>
    <source>
        <tissue evidence="1">Spear leaf of Hainan Tall coconut</tissue>
    </source>
</reference>
<name>A0A8K0IMX1_COCNU</name>
<organism evidence="1 2">
    <name type="scientific">Cocos nucifera</name>
    <name type="common">Coconut palm</name>
    <dbReference type="NCBI Taxonomy" id="13894"/>
    <lineage>
        <taxon>Eukaryota</taxon>
        <taxon>Viridiplantae</taxon>
        <taxon>Streptophyta</taxon>
        <taxon>Embryophyta</taxon>
        <taxon>Tracheophyta</taxon>
        <taxon>Spermatophyta</taxon>
        <taxon>Magnoliopsida</taxon>
        <taxon>Liliopsida</taxon>
        <taxon>Arecaceae</taxon>
        <taxon>Arecoideae</taxon>
        <taxon>Cocoseae</taxon>
        <taxon>Attaleinae</taxon>
        <taxon>Cocos</taxon>
    </lineage>
</organism>
<proteinExistence type="predicted"/>
<dbReference type="EMBL" id="CM017881">
    <property type="protein sequence ID" value="KAG1362612.1"/>
    <property type="molecule type" value="Genomic_DNA"/>
</dbReference>